<keyword evidence="6" id="KW-1185">Reference proteome</keyword>
<dbReference type="InterPro" id="IPR036390">
    <property type="entry name" value="WH_DNA-bd_sf"/>
</dbReference>
<proteinExistence type="inferred from homology"/>
<dbReference type="GO" id="GO:0008541">
    <property type="term" value="C:proteasome regulatory particle, lid subcomplex"/>
    <property type="evidence" value="ECO:0007669"/>
    <property type="project" value="TreeGrafter"/>
</dbReference>
<dbReference type="GO" id="GO:0042176">
    <property type="term" value="P:regulation of protein catabolic process"/>
    <property type="evidence" value="ECO:0007669"/>
    <property type="project" value="InterPro"/>
</dbReference>
<evidence type="ECO:0000256" key="2">
    <source>
        <dbReference type="ARBA" id="ARBA00022942"/>
    </source>
</evidence>
<evidence type="ECO:0000313" key="5">
    <source>
        <dbReference type="EMBL" id="TID22237.1"/>
    </source>
</evidence>
<feature type="compositionally biased region" description="Basic and acidic residues" evidence="3">
    <location>
        <begin position="451"/>
        <end position="462"/>
    </location>
</feature>
<dbReference type="EMBL" id="SNSC02000008">
    <property type="protein sequence ID" value="TID22237.1"/>
    <property type="molecule type" value="Genomic_DNA"/>
</dbReference>
<evidence type="ECO:0000259" key="4">
    <source>
        <dbReference type="PROSITE" id="PS50250"/>
    </source>
</evidence>
<dbReference type="PANTHER" id="PTHR10758">
    <property type="entry name" value="26S PROTEASOME NON-ATPASE REGULATORY SUBUNIT 3/COP9 SIGNALOSOME COMPLEX SUBUNIT 3"/>
    <property type="match status" value="1"/>
</dbReference>
<feature type="domain" description="PCI" evidence="4">
    <location>
        <begin position="224"/>
        <end position="404"/>
    </location>
</feature>
<dbReference type="InterPro" id="IPR057985">
    <property type="entry name" value="TPR_PSMD3_N"/>
</dbReference>
<dbReference type="Pfam" id="PF08375">
    <property type="entry name" value="Rpn3_C"/>
    <property type="match status" value="1"/>
</dbReference>
<dbReference type="Proteomes" id="UP000298493">
    <property type="component" value="Unassembled WGS sequence"/>
</dbReference>
<dbReference type="SUPFAM" id="SSF46785">
    <property type="entry name" value="Winged helix' DNA-binding domain"/>
    <property type="match status" value="1"/>
</dbReference>
<dbReference type="SMART" id="SM00088">
    <property type="entry name" value="PINT"/>
    <property type="match status" value="1"/>
</dbReference>
<gene>
    <name evidence="5" type="ORF">E6O75_ATG11031</name>
</gene>
<feature type="compositionally biased region" description="Acidic residues" evidence="3">
    <location>
        <begin position="463"/>
        <end position="477"/>
    </location>
</feature>
<comment type="similarity">
    <text evidence="1">Belongs to the proteasome subunit S3 family.</text>
</comment>
<dbReference type="AlphaFoldDB" id="A0A4Z1P1A6"/>
<protein>
    <submittedName>
        <fullName evidence="5">26S proteasome non-ATPase regulatory subunit 3</fullName>
    </submittedName>
</protein>
<dbReference type="GO" id="GO:0006511">
    <property type="term" value="P:ubiquitin-dependent protein catabolic process"/>
    <property type="evidence" value="ECO:0007669"/>
    <property type="project" value="TreeGrafter"/>
</dbReference>
<dbReference type="InterPro" id="IPR013586">
    <property type="entry name" value="PSMD3_C"/>
</dbReference>
<reference evidence="5 6" key="1">
    <citation type="submission" date="2019-04" db="EMBL/GenBank/DDBJ databases">
        <title>High contiguity whole genome sequence and gene annotation resource for two Venturia nashicola isolates.</title>
        <authorList>
            <person name="Prokchorchik M."/>
            <person name="Won K."/>
            <person name="Lee Y."/>
            <person name="Choi E.D."/>
            <person name="Segonzac C."/>
            <person name="Sohn K.H."/>
        </authorList>
    </citation>
    <scope>NUCLEOTIDE SEQUENCE [LARGE SCALE GENOMIC DNA]</scope>
    <source>
        <strain evidence="5 6">PRI2</strain>
    </source>
</reference>
<accession>A0A4Z1P1A6</accession>
<evidence type="ECO:0000256" key="1">
    <source>
        <dbReference type="ARBA" id="ARBA00007912"/>
    </source>
</evidence>
<dbReference type="InterPro" id="IPR000717">
    <property type="entry name" value="PCI_dom"/>
</dbReference>
<dbReference type="OrthoDB" id="1713558at2759"/>
<dbReference type="SMART" id="SM00753">
    <property type="entry name" value="PAM"/>
    <property type="match status" value="1"/>
</dbReference>
<dbReference type="Pfam" id="PF01399">
    <property type="entry name" value="PCI"/>
    <property type="match status" value="1"/>
</dbReference>
<dbReference type="PANTHER" id="PTHR10758:SF2">
    <property type="entry name" value="26S PROTEASOME NON-ATPASE REGULATORY SUBUNIT 3"/>
    <property type="match status" value="1"/>
</dbReference>
<evidence type="ECO:0000256" key="3">
    <source>
        <dbReference type="SAM" id="MobiDB-lite"/>
    </source>
</evidence>
<feature type="region of interest" description="Disordered" evidence="3">
    <location>
        <begin position="451"/>
        <end position="477"/>
    </location>
</feature>
<evidence type="ECO:0000313" key="6">
    <source>
        <dbReference type="Proteomes" id="UP000298493"/>
    </source>
</evidence>
<dbReference type="STRING" id="86259.A0A4Z1P1A6"/>
<dbReference type="GO" id="GO:0030234">
    <property type="term" value="F:enzyme regulator activity"/>
    <property type="evidence" value="ECO:0007669"/>
    <property type="project" value="InterPro"/>
</dbReference>
<comment type="caution">
    <text evidence="5">The sequence shown here is derived from an EMBL/GenBank/DDBJ whole genome shotgun (WGS) entry which is preliminary data.</text>
</comment>
<keyword evidence="2 5" id="KW-0647">Proteasome</keyword>
<name>A0A4Z1P1A6_9PEZI</name>
<dbReference type="PROSITE" id="PS50250">
    <property type="entry name" value="PCI"/>
    <property type="match status" value="1"/>
</dbReference>
<dbReference type="InterPro" id="IPR050756">
    <property type="entry name" value="CSN3"/>
</dbReference>
<organism evidence="5 6">
    <name type="scientific">Venturia nashicola</name>
    <dbReference type="NCBI Taxonomy" id="86259"/>
    <lineage>
        <taxon>Eukaryota</taxon>
        <taxon>Fungi</taxon>
        <taxon>Dikarya</taxon>
        <taxon>Ascomycota</taxon>
        <taxon>Pezizomycotina</taxon>
        <taxon>Dothideomycetes</taxon>
        <taxon>Pleosporomycetidae</taxon>
        <taxon>Venturiales</taxon>
        <taxon>Venturiaceae</taxon>
        <taxon>Venturia</taxon>
    </lineage>
</organism>
<sequence length="477" mass="54149">MSVDEMEVDVPEVVVDPSEEIRVQYPLLERAVAQFDTRFTLRAIRSISSLRKKLSETSIASLNTKKPVRELLAEAEKQLFKAAEAKKEPLAEFTIYLGILLQVYLWDSKRYQDGADFSMKLVYEIRSLNRRTLDPLASKAYFYLSLFFEQLDPKPPSRQAQVIELRGKLLAALRSAVLRKDIETQAAVIVLLLRNYVSTADIAQADALVAQTTFPETAPHNQMARYLYYLGRIRAIQLSYTEAHGHLISATRKAPTNSVAVGFYQASMKFLVVVELLMGDIPERSIFSQPKLEAALAPYFTLVKAVRTGEMQGFLKAVQEHSDVFHRDGTYTLILRLRQNVIRTGIRMLSLSYSRISLRDICQRLGLESEESAEYIVAKAIRDGVIEATIDTEKGFMQTKQAGDIYATREPAEAFHDRIMACLALHDECVKAMRFPMNQHRLELKNAQEARERERELAKEIQDGELDEDDAGDLEGM</sequence>
<dbReference type="Pfam" id="PF25573">
    <property type="entry name" value="TPR_PSMD3_N"/>
    <property type="match status" value="1"/>
</dbReference>
<dbReference type="Gene3D" id="1.25.40.570">
    <property type="match status" value="1"/>
</dbReference>